<dbReference type="InterPro" id="IPR011032">
    <property type="entry name" value="GroES-like_sf"/>
</dbReference>
<dbReference type="PANTHER" id="PTHR42813:SF3">
    <property type="entry name" value="GLUTATHIONE-INDEPENDENT FORMALDEHYDE DEHYDROGENASE"/>
    <property type="match status" value="1"/>
</dbReference>
<sequence length="373" mass="39360">MRAVLWEGHPYNVTVANVPVPTIQNQTDAIVRVSSAGICGTDLHTYHGFSGSAEPPWVLGHEAIGYISEIGNSVEAHAVGDYVVIPDILPTGHLNLEPSTGDTYGVGPDRGDGGSEYVRVPYADQALIPVPPPDNSTSRSKETDYLFVSDIFATAWAGLSFSGFEAGDTVAVFGAGPVGLLAAYAARLRGASKVYVVDHVQRRLDLAAANVGAGTVVVPISFAGGADPVAAILAREPAGVRRSVDCVGFEAVDRDLNNDEGVVVAWMVAVTGRHGGIGQVGIYRTQEDSPGRPLAGTVAGNVTFPSSDFFTKGLRFQSGPVDPKLLAPELVPLISSGTVDLSWIVSSEISIEDAPEYYGRFSRHEEEKVIIKF</sequence>
<evidence type="ECO:0000313" key="11">
    <source>
        <dbReference type="Proteomes" id="UP001175001"/>
    </source>
</evidence>
<dbReference type="GO" id="GO:0008270">
    <property type="term" value="F:zinc ion binding"/>
    <property type="evidence" value="ECO:0007669"/>
    <property type="project" value="InterPro"/>
</dbReference>
<reference evidence="10" key="1">
    <citation type="submission" date="2023-06" db="EMBL/GenBank/DDBJ databases">
        <title>Multi-omics analyses reveal the molecular pathogenesis toolkit of Lasiodiplodia hormozganensis, a cross-kingdom pathogen.</title>
        <authorList>
            <person name="Felix C."/>
            <person name="Meneses R."/>
            <person name="Goncalves M.F.M."/>
            <person name="Tilleman L."/>
            <person name="Duarte A.S."/>
            <person name="Jorrin-Novo J.V."/>
            <person name="Van De Peer Y."/>
            <person name="Deforce D."/>
            <person name="Van Nieuwerburgh F."/>
            <person name="Esteves A.C."/>
            <person name="Alves A."/>
        </authorList>
    </citation>
    <scope>NUCLEOTIDE SEQUENCE</scope>
    <source>
        <strain evidence="10">CBS 339.90</strain>
    </source>
</reference>
<dbReference type="SUPFAM" id="SSF50129">
    <property type="entry name" value="GroES-like"/>
    <property type="match status" value="1"/>
</dbReference>
<evidence type="ECO:0000256" key="2">
    <source>
        <dbReference type="ARBA" id="ARBA00008072"/>
    </source>
</evidence>
<evidence type="ECO:0000256" key="7">
    <source>
        <dbReference type="RuleBase" id="RU361277"/>
    </source>
</evidence>
<keyword evidence="11" id="KW-1185">Reference proteome</keyword>
<dbReference type="Proteomes" id="UP001175001">
    <property type="component" value="Unassembled WGS sequence"/>
</dbReference>
<name>A0AA40CVX3_9PEZI</name>
<dbReference type="InterPro" id="IPR036291">
    <property type="entry name" value="NAD(P)-bd_dom_sf"/>
</dbReference>
<dbReference type="PROSITE" id="PS00059">
    <property type="entry name" value="ADH_ZINC"/>
    <property type="match status" value="1"/>
</dbReference>
<evidence type="ECO:0000259" key="9">
    <source>
        <dbReference type="Pfam" id="PF08240"/>
    </source>
</evidence>
<feature type="domain" description="Alcohol dehydrogenase-like N-terminal" evidence="9">
    <location>
        <begin position="26"/>
        <end position="131"/>
    </location>
</feature>
<keyword evidence="3 7" id="KW-0479">Metal-binding</keyword>
<evidence type="ECO:0000256" key="4">
    <source>
        <dbReference type="ARBA" id="ARBA00022833"/>
    </source>
</evidence>
<proteinExistence type="inferred from homology"/>
<dbReference type="Gene3D" id="3.90.180.10">
    <property type="entry name" value="Medium-chain alcohol dehydrogenases, catalytic domain"/>
    <property type="match status" value="1"/>
</dbReference>
<evidence type="ECO:0000259" key="8">
    <source>
        <dbReference type="Pfam" id="PF00107"/>
    </source>
</evidence>
<dbReference type="AlphaFoldDB" id="A0AA40CVX3"/>
<evidence type="ECO:0000313" key="10">
    <source>
        <dbReference type="EMBL" id="KAK0653495.1"/>
    </source>
</evidence>
<keyword evidence="5" id="KW-0560">Oxidoreductase</keyword>
<accession>A0AA40CVX3</accession>
<organism evidence="10 11">
    <name type="scientific">Lasiodiplodia hormozganensis</name>
    <dbReference type="NCBI Taxonomy" id="869390"/>
    <lineage>
        <taxon>Eukaryota</taxon>
        <taxon>Fungi</taxon>
        <taxon>Dikarya</taxon>
        <taxon>Ascomycota</taxon>
        <taxon>Pezizomycotina</taxon>
        <taxon>Dothideomycetes</taxon>
        <taxon>Dothideomycetes incertae sedis</taxon>
        <taxon>Botryosphaeriales</taxon>
        <taxon>Botryosphaeriaceae</taxon>
        <taxon>Lasiodiplodia</taxon>
    </lineage>
</organism>
<evidence type="ECO:0000256" key="1">
    <source>
        <dbReference type="ARBA" id="ARBA00001947"/>
    </source>
</evidence>
<dbReference type="GO" id="GO:0016491">
    <property type="term" value="F:oxidoreductase activity"/>
    <property type="evidence" value="ECO:0007669"/>
    <property type="project" value="UniProtKB-KW"/>
</dbReference>
<dbReference type="InterPro" id="IPR013149">
    <property type="entry name" value="ADH-like_C"/>
</dbReference>
<comment type="cofactor">
    <cofactor evidence="1 7">
        <name>Zn(2+)</name>
        <dbReference type="ChEBI" id="CHEBI:29105"/>
    </cofactor>
</comment>
<comment type="similarity">
    <text evidence="2 7">Belongs to the zinc-containing alcohol dehydrogenase family.</text>
</comment>
<dbReference type="Pfam" id="PF00107">
    <property type="entry name" value="ADH_zinc_N"/>
    <property type="match status" value="1"/>
</dbReference>
<dbReference type="Pfam" id="PF08240">
    <property type="entry name" value="ADH_N"/>
    <property type="match status" value="1"/>
</dbReference>
<dbReference type="InterPro" id="IPR013154">
    <property type="entry name" value="ADH-like_N"/>
</dbReference>
<dbReference type="SUPFAM" id="SSF51735">
    <property type="entry name" value="NAD(P)-binding Rossmann-fold domains"/>
    <property type="match status" value="1"/>
</dbReference>
<evidence type="ECO:0000256" key="5">
    <source>
        <dbReference type="ARBA" id="ARBA00023002"/>
    </source>
</evidence>
<comment type="caution">
    <text evidence="10">The sequence shown here is derived from an EMBL/GenBank/DDBJ whole genome shotgun (WGS) entry which is preliminary data.</text>
</comment>
<dbReference type="PANTHER" id="PTHR42813">
    <property type="entry name" value="ZINC-TYPE ALCOHOL DEHYDROGENASE-LIKE"/>
    <property type="match status" value="1"/>
</dbReference>
<keyword evidence="4 7" id="KW-0862">Zinc</keyword>
<dbReference type="EMBL" id="JAUJDW010000027">
    <property type="protein sequence ID" value="KAK0653495.1"/>
    <property type="molecule type" value="Genomic_DNA"/>
</dbReference>
<feature type="domain" description="Alcohol dehydrogenase-like C-terminal" evidence="8">
    <location>
        <begin position="177"/>
        <end position="256"/>
    </location>
</feature>
<protein>
    <submittedName>
        <fullName evidence="10">Zinc-binding alcohol dehydrogenase</fullName>
    </submittedName>
</protein>
<dbReference type="InterPro" id="IPR002328">
    <property type="entry name" value="ADH_Zn_CS"/>
</dbReference>
<keyword evidence="6" id="KW-0520">NAD</keyword>
<dbReference type="Gene3D" id="3.40.50.720">
    <property type="entry name" value="NAD(P)-binding Rossmann-like Domain"/>
    <property type="match status" value="1"/>
</dbReference>
<evidence type="ECO:0000256" key="6">
    <source>
        <dbReference type="ARBA" id="ARBA00023027"/>
    </source>
</evidence>
<evidence type="ECO:0000256" key="3">
    <source>
        <dbReference type="ARBA" id="ARBA00022723"/>
    </source>
</evidence>
<gene>
    <name evidence="10" type="ORF">DIS24_g5930</name>
</gene>